<feature type="region of interest" description="Disordered" evidence="1">
    <location>
        <begin position="52"/>
        <end position="103"/>
    </location>
</feature>
<comment type="caution">
    <text evidence="3">The sequence shown here is derived from an EMBL/GenBank/DDBJ whole genome shotgun (WGS) entry which is preliminary data.</text>
</comment>
<name>A0ABD1ZT53_VESSQ</name>
<evidence type="ECO:0000313" key="4">
    <source>
        <dbReference type="Proteomes" id="UP001607302"/>
    </source>
</evidence>
<evidence type="ECO:0000256" key="2">
    <source>
        <dbReference type="SAM" id="Phobius"/>
    </source>
</evidence>
<evidence type="ECO:0000313" key="3">
    <source>
        <dbReference type="EMBL" id="KAL2711558.1"/>
    </source>
</evidence>
<dbReference type="Proteomes" id="UP001607302">
    <property type="component" value="Unassembled WGS sequence"/>
</dbReference>
<protein>
    <submittedName>
        <fullName evidence="3">Uncharacterized protein</fullName>
    </submittedName>
</protein>
<keyword evidence="2" id="KW-0812">Transmembrane</keyword>
<feature type="non-terminal residue" evidence="3">
    <location>
        <position position="1"/>
    </location>
</feature>
<feature type="compositionally biased region" description="Pro residues" evidence="1">
    <location>
        <begin position="74"/>
        <end position="88"/>
    </location>
</feature>
<proteinExistence type="predicted"/>
<feature type="compositionally biased region" description="Basic residues" evidence="1">
    <location>
        <begin position="55"/>
        <end position="73"/>
    </location>
</feature>
<gene>
    <name evidence="3" type="ORF">V1478_018579</name>
</gene>
<feature type="transmembrane region" description="Helical" evidence="2">
    <location>
        <begin position="12"/>
        <end position="43"/>
    </location>
</feature>
<keyword evidence="2" id="KW-1133">Transmembrane helix</keyword>
<dbReference type="EMBL" id="JAUDFV010000173">
    <property type="protein sequence ID" value="KAL2711558.1"/>
    <property type="molecule type" value="Genomic_DNA"/>
</dbReference>
<reference evidence="3 4" key="1">
    <citation type="journal article" date="2024" name="Ann. Entomol. Soc. Am.">
        <title>Genomic analyses of the southern and eastern yellowjacket wasps (Hymenoptera: Vespidae) reveal evolutionary signatures of social life.</title>
        <authorList>
            <person name="Catto M.A."/>
            <person name="Caine P.B."/>
            <person name="Orr S.E."/>
            <person name="Hunt B.G."/>
            <person name="Goodisman M.A.D."/>
        </authorList>
    </citation>
    <scope>NUCLEOTIDE SEQUENCE [LARGE SCALE GENOMIC DNA]</scope>
    <source>
        <strain evidence="3">233</strain>
        <tissue evidence="3">Head and thorax</tissue>
    </source>
</reference>
<evidence type="ECO:0000256" key="1">
    <source>
        <dbReference type="SAM" id="MobiDB-lite"/>
    </source>
</evidence>
<dbReference type="AlphaFoldDB" id="A0ABD1ZT53"/>
<keyword evidence="2" id="KW-0472">Membrane</keyword>
<feature type="non-terminal residue" evidence="3">
    <location>
        <position position="239"/>
    </location>
</feature>
<keyword evidence="4" id="KW-1185">Reference proteome</keyword>
<sequence>KSLLKSTHVFSSIIAIVVVVVLVVAVAVAVVVVVVLIHTGVYANSRFSKRPLLTGHRRGHRRRRRRRRRRRHPPPLTPPPPSPSPSPSPSTLSPSHPLRDTPKGRLESVLATSLHARPNVVTMSDQTTKTTTTKKMQTEARLNSASFARLRRINVGGANQPIEFLFLYKEKKEEEEKEEEEEEGDRRKETIEKMMSVVPTLASCEQQPDYMDGPESLFGIIKAREKLGKIQQTIYLHDY</sequence>
<organism evidence="3 4">
    <name type="scientific">Vespula squamosa</name>
    <name type="common">Southern yellow jacket</name>
    <name type="synonym">Wasp</name>
    <dbReference type="NCBI Taxonomy" id="30214"/>
    <lineage>
        <taxon>Eukaryota</taxon>
        <taxon>Metazoa</taxon>
        <taxon>Ecdysozoa</taxon>
        <taxon>Arthropoda</taxon>
        <taxon>Hexapoda</taxon>
        <taxon>Insecta</taxon>
        <taxon>Pterygota</taxon>
        <taxon>Neoptera</taxon>
        <taxon>Endopterygota</taxon>
        <taxon>Hymenoptera</taxon>
        <taxon>Apocrita</taxon>
        <taxon>Aculeata</taxon>
        <taxon>Vespoidea</taxon>
        <taxon>Vespidae</taxon>
        <taxon>Vespinae</taxon>
        <taxon>Vespula</taxon>
    </lineage>
</organism>
<accession>A0ABD1ZT53</accession>